<comment type="caution">
    <text evidence="2">The sequence shown here is derived from an EMBL/GenBank/DDBJ whole genome shotgun (WGS) entry which is preliminary data.</text>
</comment>
<keyword evidence="3" id="KW-1185">Reference proteome</keyword>
<gene>
    <name evidence="2" type="ORF">AWZ03_011972</name>
</gene>
<protein>
    <submittedName>
        <fullName evidence="2">Uncharacterized protein</fullName>
    </submittedName>
</protein>
<proteinExistence type="predicted"/>
<feature type="region of interest" description="Disordered" evidence="1">
    <location>
        <begin position="241"/>
        <end position="281"/>
    </location>
</feature>
<dbReference type="STRING" id="7232.A0A484B1C9"/>
<feature type="compositionally biased region" description="Basic residues" evidence="1">
    <location>
        <begin position="167"/>
        <end position="176"/>
    </location>
</feature>
<dbReference type="AlphaFoldDB" id="A0A484B1C9"/>
<dbReference type="OrthoDB" id="8035072at2759"/>
<feature type="compositionally biased region" description="Polar residues" evidence="1">
    <location>
        <begin position="256"/>
        <end position="265"/>
    </location>
</feature>
<dbReference type="OMA" id="VNRNIRQ"/>
<evidence type="ECO:0000313" key="2">
    <source>
        <dbReference type="EMBL" id="TDG41605.1"/>
    </source>
</evidence>
<evidence type="ECO:0000313" key="3">
    <source>
        <dbReference type="Proteomes" id="UP000295192"/>
    </source>
</evidence>
<accession>A0A484B1C9</accession>
<feature type="region of interest" description="Disordered" evidence="1">
    <location>
        <begin position="126"/>
        <end position="222"/>
    </location>
</feature>
<dbReference type="Proteomes" id="UP000295192">
    <property type="component" value="Unassembled WGS sequence"/>
</dbReference>
<sequence length="281" mass="31454">MAQGNQISVLRKMFGLGKKKPENSYIVPQNSKINLDNRPAFKEHIANLKENNYDRTVMNKCPHCENMAKNFLYLESLIRNNCDKNPKCSLCQSSLKYLQYVNRNIMQVFGNFDSIVQAARVFSTQVPPSPKYSVRKPPPKEEKSGGRSEGGAHLSAQKSTKSLKPIKSQKSKKSIKSSKSGKALPKSKTKTSAGAKSHTSHGKMVLKSKFKSKPAKSPKLSKQLNKVVRSASQYQNLRVMRSKVPTKTAKTKKQRSTTAPTSINWSLLKRNMPKHTKSFGV</sequence>
<feature type="compositionally biased region" description="Basic residues" evidence="1">
    <location>
        <begin position="271"/>
        <end position="281"/>
    </location>
</feature>
<name>A0A484B1C9_DRONA</name>
<reference evidence="2 3" key="1">
    <citation type="journal article" date="2019" name="J. Hered.">
        <title>An Improved Genome Assembly for Drosophila navojoa, the Basal Species in the mojavensis Cluster.</title>
        <authorList>
            <person name="Vanderlinde T."/>
            <person name="Dupim E.G."/>
            <person name="Nazario-Yepiz N.O."/>
            <person name="Carvalho A.B."/>
        </authorList>
    </citation>
    <scope>NUCLEOTIDE SEQUENCE [LARGE SCALE GENOMIC DNA]</scope>
    <source>
        <strain evidence="2">Navoj_Jal97</strain>
        <tissue evidence="2">Whole organism</tissue>
    </source>
</reference>
<feature type="compositionally biased region" description="Basic residues" evidence="1">
    <location>
        <begin position="198"/>
        <end position="216"/>
    </location>
</feature>
<dbReference type="EMBL" id="LSRL02000327">
    <property type="protein sequence ID" value="TDG41605.1"/>
    <property type="molecule type" value="Genomic_DNA"/>
</dbReference>
<evidence type="ECO:0000256" key="1">
    <source>
        <dbReference type="SAM" id="MobiDB-lite"/>
    </source>
</evidence>
<organism evidence="2 3">
    <name type="scientific">Drosophila navojoa</name>
    <name type="common">Fruit fly</name>
    <dbReference type="NCBI Taxonomy" id="7232"/>
    <lineage>
        <taxon>Eukaryota</taxon>
        <taxon>Metazoa</taxon>
        <taxon>Ecdysozoa</taxon>
        <taxon>Arthropoda</taxon>
        <taxon>Hexapoda</taxon>
        <taxon>Insecta</taxon>
        <taxon>Pterygota</taxon>
        <taxon>Neoptera</taxon>
        <taxon>Endopterygota</taxon>
        <taxon>Diptera</taxon>
        <taxon>Brachycera</taxon>
        <taxon>Muscomorpha</taxon>
        <taxon>Ephydroidea</taxon>
        <taxon>Drosophilidae</taxon>
        <taxon>Drosophila</taxon>
    </lineage>
</organism>